<feature type="transmembrane region" description="Helical" evidence="1">
    <location>
        <begin position="416"/>
        <end position="434"/>
    </location>
</feature>
<feature type="transmembrane region" description="Helical" evidence="1">
    <location>
        <begin position="440"/>
        <end position="460"/>
    </location>
</feature>
<keyword evidence="3" id="KW-1185">Reference proteome</keyword>
<feature type="transmembrane region" description="Helical" evidence="1">
    <location>
        <begin position="21"/>
        <end position="39"/>
    </location>
</feature>
<evidence type="ECO:0000313" key="3">
    <source>
        <dbReference type="Proteomes" id="UP001569428"/>
    </source>
</evidence>
<keyword evidence="1" id="KW-0472">Membrane</keyword>
<feature type="transmembrane region" description="Helical" evidence="1">
    <location>
        <begin position="183"/>
        <end position="204"/>
    </location>
</feature>
<organism evidence="2 3">
    <name type="scientific">Microbulbifer epialgicus</name>
    <dbReference type="NCBI Taxonomy" id="393907"/>
    <lineage>
        <taxon>Bacteria</taxon>
        <taxon>Pseudomonadati</taxon>
        <taxon>Pseudomonadota</taxon>
        <taxon>Gammaproteobacteria</taxon>
        <taxon>Cellvibrionales</taxon>
        <taxon>Microbulbiferaceae</taxon>
        <taxon>Microbulbifer</taxon>
    </lineage>
</organism>
<feature type="transmembrane region" description="Helical" evidence="1">
    <location>
        <begin position="89"/>
        <end position="122"/>
    </location>
</feature>
<feature type="transmembrane region" description="Helical" evidence="1">
    <location>
        <begin position="321"/>
        <end position="347"/>
    </location>
</feature>
<feature type="transmembrane region" description="Helical" evidence="1">
    <location>
        <begin position="129"/>
        <end position="150"/>
    </location>
</feature>
<gene>
    <name evidence="2" type="ORF">ACCI49_13175</name>
</gene>
<sequence length="470" mass="52903">MHNSSQTLDTSQTKTATSSTAWLAMISLFLGAACVQLVITRYLNGEVAPQAFAATLEQLIRTEKAPATIQSLAIFFTPHITSLTYSLHFFILLAGVLLILRILMPLGALFMFVSFIVLWGFTYTGENSWFFEFLSPALYALVLAVSSYSLTPNIQKPSDHPSSHPTPYYQRLLGGILAPDISFLSWCFWVIVASSVLFAIFLMSRNGGNHILLASLLSSITIAVLAILSKFLDRYRVVAQTQQSNLLVGRWINLFTITIGVMLIFQVYEDSLLNWFTVEGYRGLVNSYVEYGNTPLWFRNALAWVAEHANIFMPIQRVFEVSAAICMVILVFRFPIVLLTTGLFAILSFTEFGVTNIWPPAPGKPPAWVFELLLTTLVSLTCGLYYLFDALKYKSWHYWLLGSKVFESISNLDKRLLFVLFFILEIILFSEGAISKENDILALHFAALALIPLFYILILIDIVRKDITKL</sequence>
<keyword evidence="1" id="KW-1133">Transmembrane helix</keyword>
<reference evidence="2 3" key="1">
    <citation type="submission" date="2024-08" db="EMBL/GenBank/DDBJ databases">
        <authorList>
            <person name="Ishaq N."/>
        </authorList>
    </citation>
    <scope>NUCLEOTIDE SEQUENCE [LARGE SCALE GENOMIC DNA]</scope>
    <source>
        <strain evidence="2 3">DSM 18651</strain>
    </source>
</reference>
<accession>A0ABV4P0H5</accession>
<evidence type="ECO:0000313" key="2">
    <source>
        <dbReference type="EMBL" id="MFA0811868.1"/>
    </source>
</evidence>
<evidence type="ECO:0000256" key="1">
    <source>
        <dbReference type="SAM" id="Phobius"/>
    </source>
</evidence>
<name>A0ABV4P0H5_9GAMM</name>
<feature type="transmembrane region" description="Helical" evidence="1">
    <location>
        <begin position="211"/>
        <end position="231"/>
    </location>
</feature>
<feature type="transmembrane region" description="Helical" evidence="1">
    <location>
        <begin position="251"/>
        <end position="268"/>
    </location>
</feature>
<dbReference type="Proteomes" id="UP001569428">
    <property type="component" value="Unassembled WGS sequence"/>
</dbReference>
<comment type="caution">
    <text evidence="2">The sequence shown here is derived from an EMBL/GenBank/DDBJ whole genome shotgun (WGS) entry which is preliminary data.</text>
</comment>
<protein>
    <submittedName>
        <fullName evidence="2">Uncharacterized protein</fullName>
    </submittedName>
</protein>
<feature type="transmembrane region" description="Helical" evidence="1">
    <location>
        <begin position="367"/>
        <end position="388"/>
    </location>
</feature>
<dbReference type="RefSeq" id="WP_371839476.1">
    <property type="nucleotide sequence ID" value="NZ_JBGMEK010000028.1"/>
</dbReference>
<keyword evidence="1" id="KW-0812">Transmembrane</keyword>
<proteinExistence type="predicted"/>
<dbReference type="EMBL" id="JBGMEK010000028">
    <property type="protein sequence ID" value="MFA0811868.1"/>
    <property type="molecule type" value="Genomic_DNA"/>
</dbReference>